<accession>A0ABT1N639</accession>
<proteinExistence type="inferred from homology"/>
<reference evidence="3 4" key="1">
    <citation type="submission" date="2022-07" db="EMBL/GenBank/DDBJ databases">
        <title>Photobacterium pectinilyticum sp. nov., a marine bacterium isolated from surface seawater of Qingdao offshore.</title>
        <authorList>
            <person name="Wang X."/>
        </authorList>
    </citation>
    <scope>NUCLEOTIDE SEQUENCE [LARGE SCALE GENOMIC DNA]</scope>
    <source>
        <strain evidence="3 4">ZSDE20</strain>
    </source>
</reference>
<dbReference type="EMBL" id="JANEYT010000060">
    <property type="protein sequence ID" value="MCQ1060201.1"/>
    <property type="molecule type" value="Genomic_DNA"/>
</dbReference>
<evidence type="ECO:0000256" key="1">
    <source>
        <dbReference type="ARBA" id="ARBA00006484"/>
    </source>
</evidence>
<evidence type="ECO:0000313" key="3">
    <source>
        <dbReference type="EMBL" id="MCQ1060201.1"/>
    </source>
</evidence>
<dbReference type="CDD" id="cd05233">
    <property type="entry name" value="SDR_c"/>
    <property type="match status" value="1"/>
</dbReference>
<dbReference type="PRINTS" id="PR00081">
    <property type="entry name" value="GDHRDH"/>
</dbReference>
<dbReference type="SUPFAM" id="SSF51735">
    <property type="entry name" value="NAD(P)-binding Rossmann-fold domains"/>
    <property type="match status" value="1"/>
</dbReference>
<dbReference type="PANTHER" id="PTHR24321:SF8">
    <property type="entry name" value="ESTRADIOL 17-BETA-DEHYDROGENASE 8-RELATED"/>
    <property type="match status" value="1"/>
</dbReference>
<keyword evidence="4" id="KW-1185">Reference proteome</keyword>
<name>A0ABT1N639_9GAMM</name>
<organism evidence="3 4">
    <name type="scientific">Photobacterium pectinilyticum</name>
    <dbReference type="NCBI Taxonomy" id="2906793"/>
    <lineage>
        <taxon>Bacteria</taxon>
        <taxon>Pseudomonadati</taxon>
        <taxon>Pseudomonadota</taxon>
        <taxon>Gammaproteobacteria</taxon>
        <taxon>Vibrionales</taxon>
        <taxon>Vibrionaceae</taxon>
        <taxon>Photobacterium</taxon>
    </lineage>
</organism>
<gene>
    <name evidence="3" type="ORF">NHN17_19345</name>
</gene>
<dbReference type="InterPro" id="IPR002347">
    <property type="entry name" value="SDR_fam"/>
</dbReference>
<dbReference type="Proteomes" id="UP001524460">
    <property type="component" value="Unassembled WGS sequence"/>
</dbReference>
<comment type="similarity">
    <text evidence="1">Belongs to the short-chain dehydrogenases/reductases (SDR) family.</text>
</comment>
<protein>
    <submittedName>
        <fullName evidence="3">SDR family oxidoreductase</fullName>
    </submittedName>
</protein>
<sequence length="258" mass="27804">MFTDLKNKRIVITGSTQGIGLAIAKDFARCGAIVSITSLVRPDNINSILSELTELGGKGSFHQVDFTKEDECRRFTAEFIEMHGGIDVLINNVGGLVGRKQVPDIDDEFISKVFDLNVQSAQYMTKYCLPALQASAKQPNWTASVTTVGSFAAYMGGGPGASLYAAAKAWLHTITKSWATAYAKDNIRFNIVSPGTVDTAFHADKDQATRDAISATIPMGCFGTPEEMAPSFIFLSSHRTAGYITGQILNVNGGQYMP</sequence>
<comment type="caution">
    <text evidence="3">The sequence shown here is derived from an EMBL/GenBank/DDBJ whole genome shotgun (WGS) entry which is preliminary data.</text>
</comment>
<dbReference type="InterPro" id="IPR036291">
    <property type="entry name" value="NAD(P)-bd_dom_sf"/>
</dbReference>
<dbReference type="Gene3D" id="3.40.50.720">
    <property type="entry name" value="NAD(P)-binding Rossmann-like Domain"/>
    <property type="match status" value="1"/>
</dbReference>
<dbReference type="RefSeq" id="WP_255044281.1">
    <property type="nucleotide sequence ID" value="NZ_JANEYT010000060.1"/>
</dbReference>
<dbReference type="PANTHER" id="PTHR24321">
    <property type="entry name" value="DEHYDROGENASES, SHORT CHAIN"/>
    <property type="match status" value="1"/>
</dbReference>
<keyword evidence="2" id="KW-0560">Oxidoreductase</keyword>
<dbReference type="Pfam" id="PF13561">
    <property type="entry name" value="adh_short_C2"/>
    <property type="match status" value="1"/>
</dbReference>
<evidence type="ECO:0000256" key="2">
    <source>
        <dbReference type="ARBA" id="ARBA00023002"/>
    </source>
</evidence>
<evidence type="ECO:0000313" key="4">
    <source>
        <dbReference type="Proteomes" id="UP001524460"/>
    </source>
</evidence>